<comment type="similarity">
    <text evidence="14">Belongs to the enoyl-CoA hydratase/isomerase family.</text>
</comment>
<comment type="pathway">
    <text evidence="2">Lipid metabolism; fatty acid beta-oxidation.</text>
</comment>
<dbReference type="InterPro" id="IPR029045">
    <property type="entry name" value="ClpP/crotonase-like_dom_sf"/>
</dbReference>
<comment type="catalytic activity">
    <reaction evidence="13">
        <text>a (3S)-3-hydroxyacyl-CoA + NAD(+) = a 3-oxoacyl-CoA + NADH + H(+)</text>
        <dbReference type="Rhea" id="RHEA:22432"/>
        <dbReference type="ChEBI" id="CHEBI:15378"/>
        <dbReference type="ChEBI" id="CHEBI:57318"/>
        <dbReference type="ChEBI" id="CHEBI:57540"/>
        <dbReference type="ChEBI" id="CHEBI:57945"/>
        <dbReference type="ChEBI" id="CHEBI:90726"/>
        <dbReference type="EC" id="1.1.1.35"/>
    </reaction>
</comment>
<evidence type="ECO:0000256" key="1">
    <source>
        <dbReference type="ARBA" id="ARBA00004275"/>
    </source>
</evidence>
<dbReference type="PANTHER" id="PTHR23309:SF51">
    <property type="entry name" value="3-HYDROXYACYL-COA DEHYDROGENASE-RELATED"/>
    <property type="match status" value="1"/>
</dbReference>
<dbReference type="Pfam" id="PF00725">
    <property type="entry name" value="3HCDH"/>
    <property type="match status" value="1"/>
</dbReference>
<evidence type="ECO:0000259" key="15">
    <source>
        <dbReference type="Pfam" id="PF00725"/>
    </source>
</evidence>
<dbReference type="SUPFAM" id="SSF52096">
    <property type="entry name" value="ClpP/crotonase"/>
    <property type="match status" value="1"/>
</dbReference>
<dbReference type="Gene3D" id="1.10.1040.50">
    <property type="match status" value="1"/>
</dbReference>
<sequence length="699" mass="73552">MPAFSDPSVNSTGQAVRVERHLGSAGIAVIVIDNPPVNAGSHAVRAGLIAAIDAISADPQIIGAVLVGAGSTFVSGSDIKEFSLPLMDPQMPAVIAALEASPKPIVAAIHGAALGGGYELALGCDARVVAPDAILGLPEVTLGMIPGAGGTVRLPRIADPAVALDLIVSGRRIVAKKALELGMVNQVADGDIRDAAAALAAELAATTGKQRIRDLRVRERDAGAYRKVVEAATRGGKGRPQVLEAIAAVDRALVLPFDAALAAERSVFQTLRQGEEAAALRHIFFAERLAGKVEAGNASAMPAKVAVIGAGLMGSGIASSFLGAGFDVHMLDTSEEAVERGRKSIAAIEDQAVGSGRIAASERERRRDRLSTAADWSRIGDADLVVEAAFEDLDVKKDIFRRLATEAAPHGILATNTSYLDVDALAAESNRPQDVVGLHFFSPAHIMRLVEIVRGAKTAPDVLATAVRIARKLGKIPVISGVSEGFIANRIFMAYRQQCEYLLEDGVLPEEIDAALTAFGFAMGPFATWDMAGLDIAWRTRRRLAATRDPQERYVPLLDQLCEAGRLGRKSGTGWYRYEAGSLRGQPDPVVGELIEDHRKANGITGRAIEPEEIVGRALGAIVNEAALVLDEGVAERASDIDLVLVHGYGFPKYRGGPLFWAGRQPGAKIAAILDMVASACGARFRRGPVERVIKSAGA</sequence>
<dbReference type="InterPro" id="IPR018376">
    <property type="entry name" value="Enoyl-CoA_hyd/isom_CS"/>
</dbReference>
<dbReference type="InterPro" id="IPR008927">
    <property type="entry name" value="6-PGluconate_DH-like_C_sf"/>
</dbReference>
<evidence type="ECO:0000256" key="4">
    <source>
        <dbReference type="ARBA" id="ARBA00022832"/>
    </source>
</evidence>
<evidence type="ECO:0000256" key="3">
    <source>
        <dbReference type="ARBA" id="ARBA00008750"/>
    </source>
</evidence>
<reference evidence="18" key="1">
    <citation type="journal article" date="2019" name="Int. J. Syst. Evol. Microbiol.">
        <title>The Global Catalogue of Microorganisms (GCM) 10K type strain sequencing project: providing services to taxonomists for standard genome sequencing and annotation.</title>
        <authorList>
            <consortium name="The Broad Institute Genomics Platform"/>
            <consortium name="The Broad Institute Genome Sequencing Center for Infectious Disease"/>
            <person name="Wu L."/>
            <person name="Ma J."/>
        </authorList>
    </citation>
    <scope>NUCLEOTIDE SEQUENCE [LARGE SCALE GENOMIC DNA]</scope>
    <source>
        <strain evidence="18">CCUG 43117</strain>
    </source>
</reference>
<dbReference type="EMBL" id="JBHSLU010000004">
    <property type="protein sequence ID" value="MFC5504010.1"/>
    <property type="molecule type" value="Genomic_DNA"/>
</dbReference>
<dbReference type="Gene3D" id="3.90.226.10">
    <property type="entry name" value="2-enoyl-CoA Hydratase, Chain A, domain 1"/>
    <property type="match status" value="1"/>
</dbReference>
<comment type="caution">
    <text evidence="17">The sequence shown here is derived from an EMBL/GenBank/DDBJ whole genome shotgun (WGS) entry which is preliminary data.</text>
</comment>
<protein>
    <submittedName>
        <fullName evidence="17">3-hydroxyacyl-CoA dehydrogenase NAD-binding domain-containing protein</fullName>
    </submittedName>
</protein>
<comment type="subcellular location">
    <subcellularLocation>
        <location evidence="1">Peroxisome</location>
    </subcellularLocation>
</comment>
<dbReference type="Proteomes" id="UP001596060">
    <property type="component" value="Unassembled WGS sequence"/>
</dbReference>
<dbReference type="InterPro" id="IPR001753">
    <property type="entry name" value="Enoyl-CoA_hydra/iso"/>
</dbReference>
<keyword evidence="10" id="KW-0413">Isomerase</keyword>
<name>A0ABW0NV85_9HYPH</name>
<keyword evidence="8" id="KW-0443">Lipid metabolism</keyword>
<keyword evidence="18" id="KW-1185">Reference proteome</keyword>
<proteinExistence type="inferred from homology"/>
<gene>
    <name evidence="17" type="ORF">ACFPN9_01920</name>
</gene>
<dbReference type="SUPFAM" id="SSF48179">
    <property type="entry name" value="6-phosphogluconate dehydrogenase C-terminal domain-like"/>
    <property type="match status" value="2"/>
</dbReference>
<keyword evidence="9" id="KW-0576">Peroxisome</keyword>
<keyword evidence="4" id="KW-0276">Fatty acid metabolism</keyword>
<evidence type="ECO:0000256" key="9">
    <source>
        <dbReference type="ARBA" id="ARBA00023140"/>
    </source>
</evidence>
<dbReference type="InterPro" id="IPR036291">
    <property type="entry name" value="NAD(P)-bd_dom_sf"/>
</dbReference>
<evidence type="ECO:0000256" key="12">
    <source>
        <dbReference type="ARBA" id="ARBA00023268"/>
    </source>
</evidence>
<dbReference type="Gene3D" id="3.40.50.720">
    <property type="entry name" value="NAD(P)-binding Rossmann-like Domain"/>
    <property type="match status" value="1"/>
</dbReference>
<organism evidence="17 18">
    <name type="scientific">Bosea massiliensis</name>
    <dbReference type="NCBI Taxonomy" id="151419"/>
    <lineage>
        <taxon>Bacteria</taxon>
        <taxon>Pseudomonadati</taxon>
        <taxon>Pseudomonadota</taxon>
        <taxon>Alphaproteobacteria</taxon>
        <taxon>Hyphomicrobiales</taxon>
        <taxon>Boseaceae</taxon>
        <taxon>Bosea</taxon>
    </lineage>
</organism>
<evidence type="ECO:0000313" key="17">
    <source>
        <dbReference type="EMBL" id="MFC5504010.1"/>
    </source>
</evidence>
<evidence type="ECO:0000313" key="18">
    <source>
        <dbReference type="Proteomes" id="UP001596060"/>
    </source>
</evidence>
<dbReference type="PROSITE" id="PS00166">
    <property type="entry name" value="ENOYL_COA_HYDRATASE"/>
    <property type="match status" value="1"/>
</dbReference>
<keyword evidence="11" id="KW-0456">Lyase</keyword>
<evidence type="ECO:0000259" key="16">
    <source>
        <dbReference type="Pfam" id="PF02737"/>
    </source>
</evidence>
<keyword evidence="6" id="KW-0560">Oxidoreductase</keyword>
<keyword evidence="5" id="KW-0442">Lipid degradation</keyword>
<keyword evidence="12" id="KW-0511">Multifunctional enzyme</keyword>
<feature type="domain" description="3-hydroxyacyl-CoA dehydrogenase C-terminal" evidence="15">
    <location>
        <begin position="485"/>
        <end position="578"/>
    </location>
</feature>
<evidence type="ECO:0000256" key="2">
    <source>
        <dbReference type="ARBA" id="ARBA00005005"/>
    </source>
</evidence>
<evidence type="ECO:0000256" key="13">
    <source>
        <dbReference type="ARBA" id="ARBA00049556"/>
    </source>
</evidence>
<evidence type="ECO:0000256" key="14">
    <source>
        <dbReference type="RuleBase" id="RU003707"/>
    </source>
</evidence>
<dbReference type="Pfam" id="PF02737">
    <property type="entry name" value="3HCDH_N"/>
    <property type="match status" value="1"/>
</dbReference>
<keyword evidence="7" id="KW-0520">NAD</keyword>
<evidence type="ECO:0000256" key="5">
    <source>
        <dbReference type="ARBA" id="ARBA00022963"/>
    </source>
</evidence>
<evidence type="ECO:0000256" key="8">
    <source>
        <dbReference type="ARBA" id="ARBA00023098"/>
    </source>
</evidence>
<dbReference type="InterPro" id="IPR006176">
    <property type="entry name" value="3-OHacyl-CoA_DH_NAD-bd"/>
</dbReference>
<evidence type="ECO:0000256" key="10">
    <source>
        <dbReference type="ARBA" id="ARBA00023235"/>
    </source>
</evidence>
<dbReference type="Pfam" id="PF00378">
    <property type="entry name" value="ECH_1"/>
    <property type="match status" value="1"/>
</dbReference>
<accession>A0ABW0NV85</accession>
<dbReference type="RefSeq" id="WP_377815111.1">
    <property type="nucleotide sequence ID" value="NZ_JBHSLU010000004.1"/>
</dbReference>
<dbReference type="SUPFAM" id="SSF51735">
    <property type="entry name" value="NAD(P)-binding Rossmann-fold domains"/>
    <property type="match status" value="1"/>
</dbReference>
<evidence type="ECO:0000256" key="6">
    <source>
        <dbReference type="ARBA" id="ARBA00023002"/>
    </source>
</evidence>
<dbReference type="InterPro" id="IPR006108">
    <property type="entry name" value="3HC_DH_C"/>
</dbReference>
<evidence type="ECO:0000256" key="7">
    <source>
        <dbReference type="ARBA" id="ARBA00023027"/>
    </source>
</evidence>
<dbReference type="PANTHER" id="PTHR23309">
    <property type="entry name" value="3-HYDROXYACYL-COA DEHYROGENASE"/>
    <property type="match status" value="1"/>
</dbReference>
<dbReference type="CDD" id="cd06558">
    <property type="entry name" value="crotonase-like"/>
    <property type="match status" value="1"/>
</dbReference>
<feature type="domain" description="3-hydroxyacyl-CoA dehydrogenase NAD binding" evidence="16">
    <location>
        <begin position="304"/>
        <end position="479"/>
    </location>
</feature>
<comment type="similarity">
    <text evidence="3">In the N-terminal section; belongs to the enoyl-CoA hydratase/isomerase family.</text>
</comment>
<evidence type="ECO:0000256" key="11">
    <source>
        <dbReference type="ARBA" id="ARBA00023239"/>
    </source>
</evidence>